<dbReference type="PROSITE" id="PS51745">
    <property type="entry name" value="PB1"/>
    <property type="match status" value="1"/>
</dbReference>
<dbReference type="Proteomes" id="UP000195557">
    <property type="component" value="Unassembled WGS sequence"/>
</dbReference>
<evidence type="ECO:0000256" key="2">
    <source>
        <dbReference type="ARBA" id="ARBA00013819"/>
    </source>
</evidence>
<feature type="domain" description="RWP-RK" evidence="13">
    <location>
        <begin position="1073"/>
        <end position="1161"/>
    </location>
</feature>
<evidence type="ECO:0000256" key="4">
    <source>
        <dbReference type="ARBA" id="ARBA00022574"/>
    </source>
</evidence>
<organism evidence="15">
    <name type="scientific">Ostreococcus tauri</name>
    <name type="common">Marine green alga</name>
    <dbReference type="NCBI Taxonomy" id="70448"/>
    <lineage>
        <taxon>Eukaryota</taxon>
        <taxon>Viridiplantae</taxon>
        <taxon>Chlorophyta</taxon>
        <taxon>Mamiellophyceae</taxon>
        <taxon>Mamiellales</taxon>
        <taxon>Bathycoccaceae</taxon>
        <taxon>Ostreococcus</taxon>
    </lineage>
</organism>
<dbReference type="Pfam" id="PF02042">
    <property type="entry name" value="RWP-RK"/>
    <property type="match status" value="1"/>
</dbReference>
<evidence type="ECO:0000256" key="6">
    <source>
        <dbReference type="ARBA" id="ARBA00022845"/>
    </source>
</evidence>
<keyword evidence="7" id="KW-0648">Protein biosynthesis</keyword>
<dbReference type="InterPro" id="IPR003035">
    <property type="entry name" value="RWP-RK_dom"/>
</dbReference>
<accession>A0A1Y5IKZ6</accession>
<dbReference type="SUPFAM" id="SSF54277">
    <property type="entry name" value="CAD &amp; PB1 domains"/>
    <property type="match status" value="2"/>
</dbReference>
<keyword evidence="8" id="KW-0805">Transcription regulation</keyword>
<sequence length="1484" mass="162698">MTTDDMITATVTERTPVGMKHWKFHDVPSTMGKSDEEAMAAYASHAFRASATTESETEALTSCYSRDGMLFACANADKVDVYDASVEPHALKGTMMLRGATALSFSPGQKYLSIYQKQTATGAAKDEKNLTVWNVEEMCSGTAPSKVYEVFQRQFLKAEWPYFQFSEDDSTAVRCVSNEIQIIRPDAGFEKHVRLRVPSVAVAKISPGPTPRVACFVPEVKGAPGSVRIYELAQHTEEGVIENPTPVARKSFFRVTEVDLMWAPDGSAVLILGSSEVDATNKSYYGESCLHYLKADGSFEGAVPLSKEGPVHDAQWSPCSDEFGVVYGYMPAKATIYKAAKCEPKYELGAGPHNTLRWNPFGRFIALAGFGNLPGDIKFFQKMKDGKYKPVGSTRAACSVTLEWSPDGRRLLTSTVAPRLNVDNGWKIWRYNGDLLLHEERAKIYEAFWRPVPKGTFQDRPISPASKRVETASQQASTAKPAGAYKPPHAAKTAYRPPHATSGSGNFSLAKASEEEMKAGKYKPAGAATKSVEDSGPPGAGGQLSVAAAKNAKKRAAKKRAAAAAKEIEQKFDSLFESFTALGASERDMASCQREPGDALLEAFLEGLPNADASDDPVLGDVESLFDGLVDDMNSDQAQRVQGGALATTQGPRDGRVGRPATAGERGRNTRSTSRSKSRSRARSAGRDSTVRSLVRAALASTGSVNDGLEDAVDNVRSKLTAMAEGVKSIIEHECLIQVWLVDKRDEEWTMSACDELVGLKSANHMDALWAFHSEFKSFSLNAYMAGHDGFTPVSGAPGRVFVTKEPEFTPSVQCYNPSEYQRKALACEMGCHSQLLVPIFLEAVETPIGIVEVTFLRVLDNIGTLYRQILNEITSVGLKSATSPLLGPPIMMAERIAPDSQRLDSGSIATRLQDFCSRMDIPYAQIWIPCAADKTFVTAGAPFYQISTHFNQYRNFASNVGIADSHGTFSKVWTSGSMIWLHDLSTISRRDLVLKHACELLQIRAMCVSKVAFNDVKTGAPLEVLLEVLLDPNLKSPREQAKTVQAFWSSLESSLNVSVVTQTEKTWLEEMKKEQTASDVQIEGTNVSTMWGITLEVLQANFHKHLKQAASDLGVGSTTLKRICRQYGIRRWPRRSLNSRNGRMNEILTKSQGGEDSYGELRSESPVQPTGSAISYASELLDQAAERFARDAAGVSHEAQHHKRGLEERVHRGGNLGALWRGGKMQRGASWHGNDAALNAIEFDVPTRFEQSVHGMYNFNMSPPPLDQSVHGNTALDELRNNQEMADFFEGLVQDPSEHQALIVKISVGDTLMRVRLVTASRYAELTEALGAMLSETLANCKLKYQDDEGDWCLMRSQEDFDECIALNTHKGKSNVIRIKLTMDGTVKDLFKLEQVVRKLPPSVVANAISVKASVEDDVVRFKLTSDMTFAALLAKLHLNGKKEVTLHYLDDGDEWIRLGGDLDLLEARICGDAAGALRIKCM</sequence>
<dbReference type="GO" id="GO:0003729">
    <property type="term" value="F:mRNA binding"/>
    <property type="evidence" value="ECO:0007669"/>
    <property type="project" value="TreeGrafter"/>
</dbReference>
<proteinExistence type="inferred from homology"/>
<keyword evidence="4" id="KW-0853">WD repeat</keyword>
<evidence type="ECO:0000256" key="3">
    <source>
        <dbReference type="ARBA" id="ARBA00022540"/>
    </source>
</evidence>
<dbReference type="PROSITE" id="PS51519">
    <property type="entry name" value="RWP_RK"/>
    <property type="match status" value="1"/>
</dbReference>
<dbReference type="InterPro" id="IPR013979">
    <property type="entry name" value="TIF_beta_prop-like"/>
</dbReference>
<evidence type="ECO:0000256" key="9">
    <source>
        <dbReference type="ARBA" id="ARBA00023125"/>
    </source>
</evidence>
<dbReference type="SMART" id="SM00666">
    <property type="entry name" value="PB1"/>
    <property type="match status" value="2"/>
</dbReference>
<dbReference type="Gene3D" id="3.10.20.90">
    <property type="entry name" value="Phosphatidylinositol 3-kinase Catalytic Subunit, Chain A, domain 1"/>
    <property type="match status" value="2"/>
</dbReference>
<dbReference type="Gene3D" id="2.130.10.10">
    <property type="entry name" value="YVTN repeat-like/Quinoprotein amine dehydrogenase"/>
    <property type="match status" value="1"/>
</dbReference>
<keyword evidence="9" id="KW-0238">DNA-binding</keyword>
<evidence type="ECO:0000256" key="10">
    <source>
        <dbReference type="ARBA" id="ARBA00023163"/>
    </source>
</evidence>
<feature type="compositionally biased region" description="Basic residues" evidence="12">
    <location>
        <begin position="674"/>
        <end position="684"/>
    </location>
</feature>
<name>A0A1Y5IKZ6_OSTTA</name>
<dbReference type="PANTHER" id="PTHR13227:SF0">
    <property type="entry name" value="EUKARYOTIC TRANSLATION INITIATION FACTOR 2A"/>
    <property type="match status" value="1"/>
</dbReference>
<dbReference type="InterPro" id="IPR055081">
    <property type="entry name" value="NLP1-9_GAF"/>
</dbReference>
<evidence type="ECO:0000256" key="12">
    <source>
        <dbReference type="SAM" id="MobiDB-lite"/>
    </source>
</evidence>
<dbReference type="GO" id="GO:0022627">
    <property type="term" value="C:cytosolic small ribosomal subunit"/>
    <property type="evidence" value="ECO:0007669"/>
    <property type="project" value="TreeGrafter"/>
</dbReference>
<keyword evidence="6" id="KW-0810">Translation regulation</keyword>
<dbReference type="Pfam" id="PF08662">
    <property type="entry name" value="eIF2A"/>
    <property type="match status" value="1"/>
</dbReference>
<feature type="region of interest" description="Disordered" evidence="12">
    <location>
        <begin position="518"/>
        <end position="547"/>
    </location>
</feature>
<keyword evidence="3 15" id="KW-0396">Initiation factor</keyword>
<dbReference type="GO" id="GO:0003677">
    <property type="term" value="F:DNA binding"/>
    <property type="evidence" value="ECO:0007669"/>
    <property type="project" value="UniProtKB-KW"/>
</dbReference>
<dbReference type="eggNOG" id="ENOG502QQ6H">
    <property type="taxonomic scope" value="Eukaryota"/>
</dbReference>
<dbReference type="SUPFAM" id="SSF82171">
    <property type="entry name" value="DPP6 N-terminal domain-like"/>
    <property type="match status" value="1"/>
</dbReference>
<dbReference type="Pfam" id="PF00564">
    <property type="entry name" value="PB1"/>
    <property type="match status" value="1"/>
</dbReference>
<keyword evidence="11" id="KW-0539">Nucleus</keyword>
<protein>
    <recommendedName>
        <fullName evidence="2">Eukaryotic translation initiation factor 2A</fullName>
    </recommendedName>
</protein>
<dbReference type="Pfam" id="PF22922">
    <property type="entry name" value="GAF_NLP"/>
    <property type="match status" value="1"/>
</dbReference>
<reference evidence="15" key="1">
    <citation type="submission" date="2017-04" db="EMBL/GenBank/DDBJ databases">
        <title>Population genomics of picophytoplankton unveils novel chromosome hypervariability.</title>
        <authorList>
            <consortium name="DOE Joint Genome Institute"/>
            <person name="Blanc-Mathieu R."/>
            <person name="Krasovec M."/>
            <person name="Hebrard M."/>
            <person name="Yau S."/>
            <person name="Desgranges E."/>
            <person name="Martin J."/>
            <person name="Schackwitz W."/>
            <person name="Kuo A."/>
            <person name="Salin G."/>
            <person name="Donnadieu C."/>
            <person name="Desdevises Y."/>
            <person name="Sanchez-Ferandin S."/>
            <person name="Moreau H."/>
            <person name="Rivals E."/>
            <person name="Grigoriev I.V."/>
            <person name="Grimsley N."/>
            <person name="Eyre-Walker A."/>
            <person name="Piganeau G."/>
        </authorList>
    </citation>
    <scope>NUCLEOTIDE SEQUENCE [LARGE SCALE GENOMIC DNA]</scope>
    <source>
        <strain evidence="15">RCC 1115</strain>
    </source>
</reference>
<dbReference type="GO" id="GO:0043022">
    <property type="term" value="F:ribosome binding"/>
    <property type="evidence" value="ECO:0007669"/>
    <property type="project" value="TreeGrafter"/>
</dbReference>
<keyword evidence="5" id="KW-0677">Repeat</keyword>
<dbReference type="PANTHER" id="PTHR13227">
    <property type="entry name" value="EUKARYOTIC TRANSLATION INITIATION FACTOR 2A"/>
    <property type="match status" value="1"/>
</dbReference>
<feature type="region of interest" description="Disordered" evidence="12">
    <location>
        <begin position="639"/>
        <end position="690"/>
    </location>
</feature>
<evidence type="ECO:0000259" key="14">
    <source>
        <dbReference type="PROSITE" id="PS51745"/>
    </source>
</evidence>
<evidence type="ECO:0000256" key="11">
    <source>
        <dbReference type="ARBA" id="ARBA00023242"/>
    </source>
</evidence>
<dbReference type="GO" id="GO:0003743">
    <property type="term" value="F:translation initiation factor activity"/>
    <property type="evidence" value="ECO:0007669"/>
    <property type="project" value="UniProtKB-KW"/>
</dbReference>
<evidence type="ECO:0000256" key="8">
    <source>
        <dbReference type="ARBA" id="ARBA00023015"/>
    </source>
</evidence>
<gene>
    <name evidence="15" type="ORF">BE221DRAFT_145224</name>
</gene>
<dbReference type="InterPro" id="IPR015943">
    <property type="entry name" value="WD40/YVTN_repeat-like_dom_sf"/>
</dbReference>
<feature type="domain" description="PB1" evidence="14">
    <location>
        <begin position="1302"/>
        <end position="1375"/>
    </location>
</feature>
<evidence type="ECO:0000259" key="13">
    <source>
        <dbReference type="PROSITE" id="PS51519"/>
    </source>
</evidence>
<dbReference type="GO" id="GO:0000049">
    <property type="term" value="F:tRNA binding"/>
    <property type="evidence" value="ECO:0007669"/>
    <property type="project" value="TreeGrafter"/>
</dbReference>
<keyword evidence="10" id="KW-0804">Transcription</keyword>
<dbReference type="CDD" id="cd05992">
    <property type="entry name" value="PB1"/>
    <property type="match status" value="1"/>
</dbReference>
<evidence type="ECO:0000256" key="1">
    <source>
        <dbReference type="ARBA" id="ARBA00009573"/>
    </source>
</evidence>
<comment type="similarity">
    <text evidence="1">Belongs to the WD repeat EIF2A family.</text>
</comment>
<dbReference type="GO" id="GO:0006417">
    <property type="term" value="P:regulation of translation"/>
    <property type="evidence" value="ECO:0007669"/>
    <property type="project" value="UniProtKB-KW"/>
</dbReference>
<dbReference type="InterPro" id="IPR011387">
    <property type="entry name" value="TIF2A"/>
</dbReference>
<feature type="region of interest" description="Disordered" evidence="12">
    <location>
        <begin position="1151"/>
        <end position="1170"/>
    </location>
</feature>
<feature type="region of interest" description="Disordered" evidence="12">
    <location>
        <begin position="459"/>
        <end position="506"/>
    </location>
</feature>
<dbReference type="InterPro" id="IPR053793">
    <property type="entry name" value="PB1-like"/>
</dbReference>
<evidence type="ECO:0000313" key="15">
    <source>
        <dbReference type="EMBL" id="OUS47625.1"/>
    </source>
</evidence>
<dbReference type="InterPro" id="IPR000270">
    <property type="entry name" value="PB1_dom"/>
</dbReference>
<evidence type="ECO:0000256" key="7">
    <source>
        <dbReference type="ARBA" id="ARBA00022917"/>
    </source>
</evidence>
<dbReference type="EMBL" id="KZ155778">
    <property type="protein sequence ID" value="OUS47625.1"/>
    <property type="molecule type" value="Genomic_DNA"/>
</dbReference>
<evidence type="ECO:0000256" key="5">
    <source>
        <dbReference type="ARBA" id="ARBA00022737"/>
    </source>
</evidence>